<feature type="region of interest" description="Disordered" evidence="8">
    <location>
        <begin position="36"/>
        <end position="69"/>
    </location>
</feature>
<comment type="similarity">
    <text evidence="2">Belongs to the TACC family.</text>
</comment>
<reference evidence="10 11" key="1">
    <citation type="submission" date="2014-04" db="EMBL/GenBank/DDBJ databases">
        <title>A new species of microsporidia sheds light on the evolution of extreme parasitism.</title>
        <authorList>
            <person name="Haag K.L."/>
            <person name="James T.Y."/>
            <person name="Larsson R."/>
            <person name="Schaer T.M."/>
            <person name="Refardt D."/>
            <person name="Pombert J.-F."/>
            <person name="Ebert D."/>
        </authorList>
    </citation>
    <scope>NUCLEOTIDE SEQUENCE [LARGE SCALE GENOMIC DNA]</scope>
    <source>
        <strain evidence="10 11">UGP3</strain>
        <tissue evidence="10">Spores</tissue>
    </source>
</reference>
<accession>A0A098VM72</accession>
<gene>
    <name evidence="10" type="ORF">DI09_90p80</name>
</gene>
<evidence type="ECO:0000313" key="11">
    <source>
        <dbReference type="Proteomes" id="UP000029725"/>
    </source>
</evidence>
<evidence type="ECO:0000256" key="2">
    <source>
        <dbReference type="ARBA" id="ARBA00009423"/>
    </source>
</evidence>
<dbReference type="OrthoDB" id="10255048at2759"/>
<dbReference type="PANTHER" id="PTHR13924">
    <property type="entry name" value="TRANSFORMING ACIDIC COILED-COIL CONTAINING PROTEIN 1/2"/>
    <property type="match status" value="1"/>
</dbReference>
<evidence type="ECO:0000256" key="7">
    <source>
        <dbReference type="SAM" id="Coils"/>
    </source>
</evidence>
<feature type="domain" description="Transforming acidic coiled-coil-containing protein C-terminal" evidence="9">
    <location>
        <begin position="117"/>
        <end position="293"/>
    </location>
</feature>
<evidence type="ECO:0000256" key="4">
    <source>
        <dbReference type="ARBA" id="ARBA00022553"/>
    </source>
</evidence>
<dbReference type="VEuPathDB" id="MicrosporidiaDB:DI09_90p80"/>
<keyword evidence="3" id="KW-0963">Cytoplasm</keyword>
<comment type="caution">
    <text evidence="10">The sequence shown here is derived from an EMBL/GenBank/DDBJ whole genome shotgun (WGS) entry which is preliminary data.</text>
</comment>
<dbReference type="GO" id="GO:0005856">
    <property type="term" value="C:cytoskeleton"/>
    <property type="evidence" value="ECO:0007669"/>
    <property type="project" value="UniProtKB-SubCell"/>
</dbReference>
<evidence type="ECO:0000259" key="9">
    <source>
        <dbReference type="Pfam" id="PF05010"/>
    </source>
</evidence>
<dbReference type="Pfam" id="PF05010">
    <property type="entry name" value="TACC_C"/>
    <property type="match status" value="1"/>
</dbReference>
<dbReference type="Gene3D" id="1.20.5.1700">
    <property type="match status" value="1"/>
</dbReference>
<dbReference type="EMBL" id="JMKJ01000602">
    <property type="protein sequence ID" value="KGG50055.1"/>
    <property type="molecule type" value="Genomic_DNA"/>
</dbReference>
<keyword evidence="5 7" id="KW-0175">Coiled coil</keyword>
<dbReference type="GO" id="GO:0007052">
    <property type="term" value="P:mitotic spindle organization"/>
    <property type="evidence" value="ECO:0007669"/>
    <property type="project" value="InterPro"/>
</dbReference>
<dbReference type="GO" id="GO:0005737">
    <property type="term" value="C:cytoplasm"/>
    <property type="evidence" value="ECO:0007669"/>
    <property type="project" value="TreeGrafter"/>
</dbReference>
<evidence type="ECO:0000256" key="3">
    <source>
        <dbReference type="ARBA" id="ARBA00022490"/>
    </source>
</evidence>
<dbReference type="RefSeq" id="XP_013236496.1">
    <property type="nucleotide sequence ID" value="XM_013381042.1"/>
</dbReference>
<evidence type="ECO:0000256" key="8">
    <source>
        <dbReference type="SAM" id="MobiDB-lite"/>
    </source>
</evidence>
<dbReference type="GeneID" id="25261065"/>
<dbReference type="HOGENOM" id="CLU_927759_0_0_1"/>
<name>A0A098VM72_9MICR</name>
<proteinExistence type="inferred from homology"/>
<evidence type="ECO:0000256" key="5">
    <source>
        <dbReference type="ARBA" id="ARBA00023054"/>
    </source>
</evidence>
<keyword evidence="4" id="KW-0597">Phosphoprotein</keyword>
<dbReference type="Proteomes" id="UP000029725">
    <property type="component" value="Unassembled WGS sequence"/>
</dbReference>
<protein>
    <recommendedName>
        <fullName evidence="9">Transforming acidic coiled-coil-containing protein C-terminal domain-containing protein</fullName>
    </recommendedName>
</protein>
<evidence type="ECO:0000313" key="10">
    <source>
        <dbReference type="EMBL" id="KGG50055.1"/>
    </source>
</evidence>
<dbReference type="AlphaFoldDB" id="A0A098VM72"/>
<comment type="subcellular location">
    <subcellularLocation>
        <location evidence="1">Cytoplasm</location>
        <location evidence="1">Cytoskeleton</location>
    </subcellularLocation>
</comment>
<keyword evidence="11" id="KW-1185">Reference proteome</keyword>
<dbReference type="InterPro" id="IPR039915">
    <property type="entry name" value="TACC"/>
</dbReference>
<evidence type="ECO:0000256" key="6">
    <source>
        <dbReference type="ARBA" id="ARBA00023212"/>
    </source>
</evidence>
<organism evidence="10 11">
    <name type="scientific">Mitosporidium daphniae</name>
    <dbReference type="NCBI Taxonomy" id="1485682"/>
    <lineage>
        <taxon>Eukaryota</taxon>
        <taxon>Fungi</taxon>
        <taxon>Fungi incertae sedis</taxon>
        <taxon>Microsporidia</taxon>
        <taxon>Mitosporidium</taxon>
    </lineage>
</organism>
<dbReference type="FunFam" id="1.20.5.1700:FF:000001">
    <property type="entry name" value="Transforming acidic coiled-coil-containing protein 1 isoform 2"/>
    <property type="match status" value="1"/>
</dbReference>
<dbReference type="InterPro" id="IPR007707">
    <property type="entry name" value="TACC_C"/>
</dbReference>
<dbReference type="PANTHER" id="PTHR13924:SF10">
    <property type="entry name" value="TRANSFORMING ACIDIC COILED-COIL PROTEIN, ISOFORM K"/>
    <property type="match status" value="1"/>
</dbReference>
<keyword evidence="6" id="KW-0206">Cytoskeleton</keyword>
<sequence>MTDYVDVSIANTASYNAISFDCTPIDLAGIQVNGSDQTPPCGGQQLAGGATTGDHDQGDEDEEFKECEADQSGKSPCKLHPLSPCGSLLLSPCKSQQHNEFVSSPLPSPSHSSSFSQVMYLQKECTTARSEINAMKAIVAEYEDAMKKMIVELQQLRATKANDDIANMNKRLVKELSQLEQSYSDLKSRFDDIKVINEGLRKTEELQRGTILALEADISRNGQKYESLRLLAEQKIAEANNEVTRARQEASNESSALKARITRAELTIKSLESTIEAKTQENKELMAICDDLILKMDSTH</sequence>
<evidence type="ECO:0000256" key="1">
    <source>
        <dbReference type="ARBA" id="ARBA00004245"/>
    </source>
</evidence>
<feature type="coiled-coil region" evidence="7">
    <location>
        <begin position="229"/>
        <end position="288"/>
    </location>
</feature>
<feature type="coiled-coil region" evidence="7">
    <location>
        <begin position="139"/>
        <end position="189"/>
    </location>
</feature>